<feature type="compositionally biased region" description="Polar residues" evidence="1">
    <location>
        <begin position="16"/>
        <end position="31"/>
    </location>
</feature>
<feature type="compositionally biased region" description="Basic residues" evidence="1">
    <location>
        <begin position="46"/>
        <end position="55"/>
    </location>
</feature>
<comment type="caution">
    <text evidence="2">The sequence shown here is derived from an EMBL/GenBank/DDBJ whole genome shotgun (WGS) entry which is preliminary data.</text>
</comment>
<feature type="region of interest" description="Disordered" evidence="1">
    <location>
        <begin position="1"/>
        <end position="71"/>
    </location>
</feature>
<sequence>MLRQVCRCGPQRHPDVSSQTETSRYVSSSDNSNRETTDHTHSLHLTCRHQQHRSHYSPTDRHQHHSSPAGLLTTLPSYPHHTNHQSDILLSTTHISQSSHPQPTAAQNNFEVTFDEICPPGEHHLCAYLRKRAIGAIKTLGTRPPTLPSPVPAASANNYHNYQQQQMIEALMMQQHQQQALAAASYVESDLGFHSAMHSSGGIAHLMATARAHEERFSY</sequence>
<protein>
    <submittedName>
        <fullName evidence="2">Uncharacterized protein</fullName>
    </submittedName>
</protein>
<dbReference type="AlphaFoldDB" id="A0A5B0RV78"/>
<evidence type="ECO:0000313" key="2">
    <source>
        <dbReference type="EMBL" id="KAA1129179.1"/>
    </source>
</evidence>
<feature type="compositionally biased region" description="Basic and acidic residues" evidence="1">
    <location>
        <begin position="32"/>
        <end position="41"/>
    </location>
</feature>
<name>A0A5B0RV78_PUCGR</name>
<gene>
    <name evidence="2" type="ORF">PGTUg99_003362</name>
</gene>
<accession>A0A5B0RV78</accession>
<dbReference type="EMBL" id="VDEP01000137">
    <property type="protein sequence ID" value="KAA1129179.1"/>
    <property type="molecule type" value="Genomic_DNA"/>
</dbReference>
<reference evidence="2 3" key="1">
    <citation type="submission" date="2019-05" db="EMBL/GenBank/DDBJ databases">
        <title>Emergence of the Ug99 lineage of the wheat stem rust pathogen through somatic hybridization.</title>
        <authorList>
            <person name="Li F."/>
            <person name="Upadhyaya N.M."/>
            <person name="Sperschneider J."/>
            <person name="Matny O."/>
            <person name="Nguyen-Phuc H."/>
            <person name="Mago R."/>
            <person name="Raley C."/>
            <person name="Miller M.E."/>
            <person name="Silverstein K.A.T."/>
            <person name="Henningsen E."/>
            <person name="Hirsch C.D."/>
            <person name="Visser B."/>
            <person name="Pretorius Z.A."/>
            <person name="Steffenson B.J."/>
            <person name="Schwessinger B."/>
            <person name="Dodds P.N."/>
            <person name="Figueroa M."/>
        </authorList>
    </citation>
    <scope>NUCLEOTIDE SEQUENCE [LARGE SCALE GENOMIC DNA]</scope>
    <source>
        <strain evidence="2 3">Ug99</strain>
    </source>
</reference>
<evidence type="ECO:0000313" key="3">
    <source>
        <dbReference type="Proteomes" id="UP000325313"/>
    </source>
</evidence>
<proteinExistence type="predicted"/>
<organism evidence="2 3">
    <name type="scientific">Puccinia graminis f. sp. tritici</name>
    <dbReference type="NCBI Taxonomy" id="56615"/>
    <lineage>
        <taxon>Eukaryota</taxon>
        <taxon>Fungi</taxon>
        <taxon>Dikarya</taxon>
        <taxon>Basidiomycota</taxon>
        <taxon>Pucciniomycotina</taxon>
        <taxon>Pucciniomycetes</taxon>
        <taxon>Pucciniales</taxon>
        <taxon>Pucciniaceae</taxon>
        <taxon>Puccinia</taxon>
    </lineage>
</organism>
<dbReference type="Proteomes" id="UP000325313">
    <property type="component" value="Unassembled WGS sequence"/>
</dbReference>
<evidence type="ECO:0000256" key="1">
    <source>
        <dbReference type="SAM" id="MobiDB-lite"/>
    </source>
</evidence>